<evidence type="ECO:0000313" key="2">
    <source>
        <dbReference type="EMBL" id="TCU89374.1"/>
    </source>
</evidence>
<organism evidence="1 3">
    <name type="scientific">Iodobacter fluviatilis</name>
    <dbReference type="NCBI Taxonomy" id="537"/>
    <lineage>
        <taxon>Bacteria</taxon>
        <taxon>Pseudomonadati</taxon>
        <taxon>Pseudomonadota</taxon>
        <taxon>Betaproteobacteria</taxon>
        <taxon>Neisseriales</taxon>
        <taxon>Chitinibacteraceae</taxon>
        <taxon>Iodobacter</taxon>
    </lineage>
</organism>
<gene>
    <name evidence="2" type="ORF">EV682_102286</name>
    <name evidence="1" type="ORF">NCTC11159_01811</name>
</gene>
<dbReference type="Proteomes" id="UP000255108">
    <property type="component" value="Unassembled WGS sequence"/>
</dbReference>
<dbReference type="Proteomes" id="UP000295794">
    <property type="component" value="Unassembled WGS sequence"/>
</dbReference>
<evidence type="ECO:0000313" key="1">
    <source>
        <dbReference type="EMBL" id="STQ90744.1"/>
    </source>
</evidence>
<protein>
    <submittedName>
        <fullName evidence="1">Uncharacterized protein</fullName>
    </submittedName>
</protein>
<dbReference type="EMBL" id="UGHR01000001">
    <property type="protein sequence ID" value="STQ90744.1"/>
    <property type="molecule type" value="Genomic_DNA"/>
</dbReference>
<reference evidence="2 4" key="2">
    <citation type="submission" date="2019-03" db="EMBL/GenBank/DDBJ databases">
        <title>Genomic Encyclopedia of Type Strains, Phase IV (KMG-IV): sequencing the most valuable type-strain genomes for metagenomic binning, comparative biology and taxonomic classification.</title>
        <authorList>
            <person name="Goeker M."/>
        </authorList>
    </citation>
    <scope>NUCLEOTIDE SEQUENCE [LARGE SCALE GENOMIC DNA]</scope>
    <source>
        <strain evidence="2 4">DSM 3764</strain>
    </source>
</reference>
<name>A0A377Q644_9NEIS</name>
<keyword evidence="4" id="KW-1185">Reference proteome</keyword>
<accession>A0A377Q644</accession>
<evidence type="ECO:0000313" key="3">
    <source>
        <dbReference type="Proteomes" id="UP000255108"/>
    </source>
</evidence>
<reference evidence="1 3" key="1">
    <citation type="submission" date="2018-06" db="EMBL/GenBank/DDBJ databases">
        <authorList>
            <consortium name="Pathogen Informatics"/>
            <person name="Doyle S."/>
        </authorList>
    </citation>
    <scope>NUCLEOTIDE SEQUENCE [LARGE SCALE GENOMIC DNA]</scope>
    <source>
        <strain evidence="1 3">NCTC11159</strain>
    </source>
</reference>
<proteinExistence type="predicted"/>
<dbReference type="AlphaFoldDB" id="A0A377Q644"/>
<dbReference type="RefSeq" id="WP_115227024.1">
    <property type="nucleotide sequence ID" value="NZ_CAWOLO010000002.1"/>
</dbReference>
<sequence length="162" mass="17957">MEDKERYQASVLYSNVADYETGGVRYIAHWLWWEGSKCISHPIGAECGSAGLEKNSSKHPDQVFWSQSRLIARPNSKAIIVTDCKILPCSKDGGCAYRVPLLIERVFGSGIPIGVFSHNDYYTKAGKFGYYTESGASQSDIDSAMGDIFTWDWDATSDGSTY</sequence>
<dbReference type="EMBL" id="SMBT01000002">
    <property type="protein sequence ID" value="TCU89374.1"/>
    <property type="molecule type" value="Genomic_DNA"/>
</dbReference>
<evidence type="ECO:0000313" key="4">
    <source>
        <dbReference type="Proteomes" id="UP000295794"/>
    </source>
</evidence>